<feature type="compositionally biased region" description="Polar residues" evidence="1">
    <location>
        <begin position="237"/>
        <end position="250"/>
    </location>
</feature>
<evidence type="ECO:0000313" key="3">
    <source>
        <dbReference type="Proteomes" id="UP001610563"/>
    </source>
</evidence>
<feature type="compositionally biased region" description="Low complexity" evidence="1">
    <location>
        <begin position="27"/>
        <end position="48"/>
    </location>
</feature>
<accession>A0ABR4GNS1</accession>
<feature type="region of interest" description="Disordered" evidence="1">
    <location>
        <begin position="179"/>
        <end position="493"/>
    </location>
</feature>
<dbReference type="EMBL" id="JBFTWV010000002">
    <property type="protein sequence ID" value="KAL2800703.1"/>
    <property type="molecule type" value="Genomic_DNA"/>
</dbReference>
<evidence type="ECO:0000256" key="1">
    <source>
        <dbReference type="SAM" id="MobiDB-lite"/>
    </source>
</evidence>
<comment type="caution">
    <text evidence="2">The sequence shown here is derived from an EMBL/GenBank/DDBJ whole genome shotgun (WGS) entry which is preliminary data.</text>
</comment>
<feature type="compositionally biased region" description="Polar residues" evidence="1">
    <location>
        <begin position="273"/>
        <end position="292"/>
    </location>
</feature>
<evidence type="ECO:0000313" key="2">
    <source>
        <dbReference type="EMBL" id="KAL2800703.1"/>
    </source>
</evidence>
<organism evidence="2 3">
    <name type="scientific">Aspergillus keveii</name>
    <dbReference type="NCBI Taxonomy" id="714993"/>
    <lineage>
        <taxon>Eukaryota</taxon>
        <taxon>Fungi</taxon>
        <taxon>Dikarya</taxon>
        <taxon>Ascomycota</taxon>
        <taxon>Pezizomycotina</taxon>
        <taxon>Eurotiomycetes</taxon>
        <taxon>Eurotiomycetidae</taxon>
        <taxon>Eurotiales</taxon>
        <taxon>Aspergillaceae</taxon>
        <taxon>Aspergillus</taxon>
        <taxon>Aspergillus subgen. Nidulantes</taxon>
    </lineage>
</organism>
<feature type="compositionally biased region" description="Polar residues" evidence="1">
    <location>
        <begin position="469"/>
        <end position="483"/>
    </location>
</feature>
<proteinExistence type="predicted"/>
<gene>
    <name evidence="2" type="ORF">BJX66DRAFT_98010</name>
</gene>
<sequence>MLLTLNPSPQHGIPGPYEHSRFCHSVTTPRSPSPSTSDPSTSAAPTRPVDSSMDTARDRLPRPSSLTLPPPDVGFTSMASATPNQQLPHPPAQWQNPEDALHYWRARAEEDRRKQEEEKTRQETLRLEQRRVEQSMLRDSLMAGIPPHIIPLIFAGICQGGLPQPVLELTQHYLAQVSGARGSNPPVPPQPQSRSLSHSSSHAQRPSVHARQDSRSMPASPFPNAAQHAVPPPPNILLSQTLPPTASGPHTPQPLGGPATPSGPPDSRHVINPWSNTVGSVQNQPGSISMGNVQYAPGSSIPAPPGRNRPNSRSRRSPPSLYFHHWVPPAQPGTTPGKMHQETQATSSNLRRSEHQASPGRKRKAPGPHQPAPVPSSLPPESLSAGIQIPPPVSPRSVEQQEGPLRHRRYPSDTSVSHGTRPLGVVKAEEMESISPTRIASTATGSPQYPLAQVRTNDFANQPRDSDLESISQRSPISRTPKSSAHYGDKVPP</sequence>
<feature type="compositionally biased region" description="Polar residues" evidence="1">
    <location>
        <begin position="77"/>
        <end position="87"/>
    </location>
</feature>
<feature type="region of interest" description="Disordered" evidence="1">
    <location>
        <begin position="1"/>
        <end position="96"/>
    </location>
</feature>
<dbReference type="Proteomes" id="UP001610563">
    <property type="component" value="Unassembled WGS sequence"/>
</dbReference>
<feature type="compositionally biased region" description="Pro residues" evidence="1">
    <location>
        <begin position="368"/>
        <end position="378"/>
    </location>
</feature>
<protein>
    <submittedName>
        <fullName evidence="2">Uncharacterized protein</fullName>
    </submittedName>
</protein>
<name>A0ABR4GNS1_9EURO</name>
<keyword evidence="3" id="KW-1185">Reference proteome</keyword>
<reference evidence="2 3" key="1">
    <citation type="submission" date="2024-07" db="EMBL/GenBank/DDBJ databases">
        <title>Section-level genome sequencing and comparative genomics of Aspergillus sections Usti and Cavernicolus.</title>
        <authorList>
            <consortium name="Lawrence Berkeley National Laboratory"/>
            <person name="Nybo J.L."/>
            <person name="Vesth T.C."/>
            <person name="Theobald S."/>
            <person name="Frisvad J.C."/>
            <person name="Larsen T.O."/>
            <person name="Kjaerboelling I."/>
            <person name="Rothschild-Mancinelli K."/>
            <person name="Lyhne E.K."/>
            <person name="Kogle M.E."/>
            <person name="Barry K."/>
            <person name="Clum A."/>
            <person name="Na H."/>
            <person name="Ledsgaard L."/>
            <person name="Lin J."/>
            <person name="Lipzen A."/>
            <person name="Kuo A."/>
            <person name="Riley R."/>
            <person name="Mondo S."/>
            <person name="Labutti K."/>
            <person name="Haridas S."/>
            <person name="Pangalinan J."/>
            <person name="Salamov A.A."/>
            <person name="Simmons B.A."/>
            <person name="Magnuson J.K."/>
            <person name="Chen J."/>
            <person name="Drula E."/>
            <person name="Henrissat B."/>
            <person name="Wiebenga A."/>
            <person name="Lubbers R.J."/>
            <person name="Gomes A.C."/>
            <person name="Makela M.R."/>
            <person name="Stajich J."/>
            <person name="Grigoriev I.V."/>
            <person name="Mortensen U.H."/>
            <person name="De Vries R.P."/>
            <person name="Baker S.E."/>
            <person name="Andersen M.R."/>
        </authorList>
    </citation>
    <scope>NUCLEOTIDE SEQUENCE [LARGE SCALE GENOMIC DNA]</scope>
    <source>
        <strain evidence="2 3">CBS 209.92</strain>
    </source>
</reference>
<feature type="compositionally biased region" description="Polar residues" evidence="1">
    <location>
        <begin position="434"/>
        <end position="447"/>
    </location>
</feature>
<feature type="compositionally biased region" description="Low complexity" evidence="1">
    <location>
        <begin position="192"/>
        <end position="207"/>
    </location>
</feature>